<reference evidence="2" key="1">
    <citation type="submission" date="2017-06" db="EMBL/GenBank/DDBJ databases">
        <authorList>
            <person name="Assis F.L."/>
            <person name="Abrahao J.S."/>
            <person name="Silva L."/>
            <person name="Khalil J.B."/>
            <person name="Rodrigues R."/>
            <person name="Silva L.S."/>
            <person name="Boratto P."/>
            <person name="Andrade M."/>
            <person name="Kroon E.G."/>
            <person name="Ribeiro B."/>
            <person name="Bergier I."/>
            <person name="Seligmann H."/>
            <person name="Ghigo E."/>
            <person name="Colson P."/>
            <person name="Levasseur A."/>
            <person name="Raoult D."/>
            <person name="Scola B.L."/>
        </authorList>
    </citation>
    <scope>NUCLEOTIDE SEQUENCE</scope>
    <source>
        <strain evidence="2">Deep ocean</strain>
    </source>
</reference>
<name>A0A6N1NPH3_9VIRU</name>
<dbReference type="RefSeq" id="YP_010780568.1">
    <property type="nucleotide sequence ID" value="NC_075038.1"/>
</dbReference>
<keyword evidence="1" id="KW-0472">Membrane</keyword>
<keyword evidence="1" id="KW-0812">Transmembrane</keyword>
<dbReference type="GeneID" id="80517259"/>
<dbReference type="KEGG" id="vg:80517259"/>
<accession>A0A6N1NPH3</accession>
<proteinExistence type="predicted"/>
<evidence type="ECO:0000256" key="1">
    <source>
        <dbReference type="SAM" id="Phobius"/>
    </source>
</evidence>
<feature type="transmembrane region" description="Helical" evidence="1">
    <location>
        <begin position="324"/>
        <end position="343"/>
    </location>
</feature>
<evidence type="ECO:0000313" key="2">
    <source>
        <dbReference type="EMBL" id="QKU33956.1"/>
    </source>
</evidence>
<keyword evidence="1" id="KW-1133">Transmembrane helix</keyword>
<organism evidence="2">
    <name type="scientific">Tupanvirus deep ocean</name>
    <dbReference type="NCBI Taxonomy" id="2126984"/>
    <lineage>
        <taxon>Viruses</taxon>
        <taxon>Varidnaviria</taxon>
        <taxon>Bamfordvirae</taxon>
        <taxon>Nucleocytoviricota</taxon>
        <taxon>Megaviricetes</taxon>
        <taxon>Imitervirales</taxon>
        <taxon>Mimiviridae</taxon>
        <taxon>Megamimivirinae</taxon>
        <taxon>Tupanvirus</taxon>
        <taxon>Tupanvirus altamarinense</taxon>
    </lineage>
</organism>
<sequence>MIIVTNTNNGVKLSYKHEYYLQDFNVLNDIWNNPNQYNNIVNEDKIRHNNKKSDKYFIDFDFNEILPEIDISEPLSYLSDCIKEYCIYDRFRYKTRNVAFNYFLDIAKNKINNSNILFLGSFRLLSELFYLSELMKNGFVIKEIHLLDQTYSKFLSKLQNMKILDHQFVTQNKDVSMFYQFLEYFHANNHGIDIYVHNNPILMGIQNANRIDITISIDGLTPHMTDVLSLIGTNLVNHDSTINFNSHCIKSEFINFKYDSCYSYTYIFTTKNKNTILDIIEPVSKLKSLPELVIINSLYNTIYYDDIKDIIDYDITNKIIYSNLIFYLYLILIIFISILVYYIVTNKEYYEEKIFWIFSILLVIFLIYLLSKFINYRPLHILKL</sequence>
<reference evidence="2" key="2">
    <citation type="journal article" date="2018" name="Nat. Commun.">
        <title>Tailed giant Tupanvirus possesses the most complete translational apparatus of the known virosphere.</title>
        <authorList>
            <person name="Abrahao J."/>
            <person name="Silva L."/>
            <person name="Silva L.S."/>
            <person name="Khalil J.Y.B."/>
            <person name="Rodrigues R."/>
            <person name="Arantes T."/>
            <person name="Assis F."/>
            <person name="Boratto P."/>
            <person name="Andrade M."/>
            <person name="Kroon E.G."/>
            <person name="Ribeiro B."/>
            <person name="Bergier I."/>
            <person name="Seligmann H."/>
            <person name="Ghigo E."/>
            <person name="Colson P."/>
            <person name="Levasseur A."/>
            <person name="Kroemer G."/>
            <person name="Raoult D."/>
            <person name="La Scola B."/>
        </authorList>
    </citation>
    <scope>NUCLEOTIDE SEQUENCE [LARGE SCALE GENOMIC DNA]</scope>
    <source>
        <strain evidence="2">Deep ocean</strain>
    </source>
</reference>
<feature type="transmembrane region" description="Helical" evidence="1">
    <location>
        <begin position="355"/>
        <end position="374"/>
    </location>
</feature>
<dbReference type="EMBL" id="MF405918">
    <property type="protein sequence ID" value="QKU33956.1"/>
    <property type="molecule type" value="Genomic_DNA"/>
</dbReference>
<protein>
    <submittedName>
        <fullName evidence="2">Putative ORFan</fullName>
    </submittedName>
</protein>